<dbReference type="AlphaFoldDB" id="A0AAJ8KP68"/>
<feature type="compositionally biased region" description="Low complexity" evidence="5">
    <location>
        <begin position="272"/>
        <end position="291"/>
    </location>
</feature>
<accession>A0AAJ8KP68</accession>
<evidence type="ECO:0000256" key="3">
    <source>
        <dbReference type="ARBA" id="ARBA00022989"/>
    </source>
</evidence>
<dbReference type="PANTHER" id="PTHR43066:SF21">
    <property type="entry name" value="UBIQUITIN-ASSOCIATED DOMAIN-CONTAINING PROTEIN 2"/>
    <property type="match status" value="1"/>
</dbReference>
<dbReference type="InterPro" id="IPR035952">
    <property type="entry name" value="Rhomboid-like_sf"/>
</dbReference>
<feature type="domain" description="CUE" evidence="7">
    <location>
        <begin position="359"/>
        <end position="402"/>
    </location>
</feature>
<evidence type="ECO:0000256" key="6">
    <source>
        <dbReference type="SAM" id="Phobius"/>
    </source>
</evidence>
<gene>
    <name evidence="8" type="ORF">I303_103854</name>
</gene>
<evidence type="ECO:0000256" key="4">
    <source>
        <dbReference type="ARBA" id="ARBA00023136"/>
    </source>
</evidence>
<evidence type="ECO:0000259" key="7">
    <source>
        <dbReference type="PROSITE" id="PS51140"/>
    </source>
</evidence>
<feature type="transmembrane region" description="Helical" evidence="6">
    <location>
        <begin position="12"/>
        <end position="29"/>
    </location>
</feature>
<keyword evidence="9" id="KW-1185">Reference proteome</keyword>
<dbReference type="Pfam" id="PF01694">
    <property type="entry name" value="Rhomboid"/>
    <property type="match status" value="1"/>
</dbReference>
<feature type="transmembrane region" description="Helical" evidence="6">
    <location>
        <begin position="86"/>
        <end position="106"/>
    </location>
</feature>
<dbReference type="CDD" id="cd14279">
    <property type="entry name" value="CUE"/>
    <property type="match status" value="1"/>
</dbReference>
<proteinExistence type="predicted"/>
<dbReference type="Gene3D" id="1.20.1540.10">
    <property type="entry name" value="Rhomboid-like"/>
    <property type="match status" value="1"/>
</dbReference>
<evidence type="ECO:0000256" key="5">
    <source>
        <dbReference type="SAM" id="MobiDB-lite"/>
    </source>
</evidence>
<dbReference type="GO" id="GO:0016020">
    <property type="term" value="C:membrane"/>
    <property type="evidence" value="ECO:0007669"/>
    <property type="project" value="UniProtKB-SubCell"/>
</dbReference>
<dbReference type="InterPro" id="IPR003892">
    <property type="entry name" value="CUE"/>
</dbReference>
<feature type="region of interest" description="Disordered" evidence="5">
    <location>
        <begin position="270"/>
        <end position="291"/>
    </location>
</feature>
<dbReference type="SUPFAM" id="SSF46934">
    <property type="entry name" value="UBA-like"/>
    <property type="match status" value="1"/>
</dbReference>
<dbReference type="Proteomes" id="UP000078595">
    <property type="component" value="Chromosome 4"/>
</dbReference>
<dbReference type="GO" id="GO:0004252">
    <property type="term" value="F:serine-type endopeptidase activity"/>
    <property type="evidence" value="ECO:0007669"/>
    <property type="project" value="InterPro"/>
</dbReference>
<dbReference type="Pfam" id="PF02845">
    <property type="entry name" value="CUE"/>
    <property type="match status" value="1"/>
</dbReference>
<dbReference type="SUPFAM" id="SSF144091">
    <property type="entry name" value="Rhomboid-like"/>
    <property type="match status" value="1"/>
</dbReference>
<dbReference type="KEGG" id="kdj:28967572"/>
<reference evidence="8" key="2">
    <citation type="submission" date="2024-02" db="EMBL/GenBank/DDBJ databases">
        <title>Comparative genomics of Cryptococcus and Kwoniella reveals pathogenesis evolution and contrasting modes of karyotype evolution via chromosome fusion or intercentromeric recombination.</title>
        <authorList>
            <person name="Coelho M.A."/>
            <person name="David-Palma M."/>
            <person name="Shea T."/>
            <person name="Bowers K."/>
            <person name="McGinley-Smith S."/>
            <person name="Mohammad A.W."/>
            <person name="Gnirke A."/>
            <person name="Yurkov A.M."/>
            <person name="Nowrousian M."/>
            <person name="Sun S."/>
            <person name="Cuomo C.A."/>
            <person name="Heitman J."/>
        </authorList>
    </citation>
    <scope>NUCLEOTIDE SEQUENCE</scope>
    <source>
        <strain evidence="8">CBS 10117</strain>
    </source>
</reference>
<feature type="compositionally biased region" description="Low complexity" evidence="5">
    <location>
        <begin position="306"/>
        <end position="319"/>
    </location>
</feature>
<feature type="compositionally biased region" description="Basic and acidic residues" evidence="5">
    <location>
        <begin position="327"/>
        <end position="337"/>
    </location>
</feature>
<dbReference type="InterPro" id="IPR009060">
    <property type="entry name" value="UBA-like_sf"/>
</dbReference>
<keyword evidence="4 6" id="KW-0472">Membrane</keyword>
<dbReference type="PROSITE" id="PS51140">
    <property type="entry name" value="CUE"/>
    <property type="match status" value="1"/>
</dbReference>
<dbReference type="EMBL" id="CP144533">
    <property type="protein sequence ID" value="WWC61273.1"/>
    <property type="molecule type" value="Genomic_DNA"/>
</dbReference>
<feature type="region of interest" description="Disordered" evidence="5">
    <location>
        <begin position="234"/>
        <end position="257"/>
    </location>
</feature>
<keyword evidence="3 6" id="KW-1133">Transmembrane helix</keyword>
<reference evidence="8" key="1">
    <citation type="submission" date="2013-07" db="EMBL/GenBank/DDBJ databases">
        <authorList>
            <consortium name="The Broad Institute Genome Sequencing Platform"/>
            <person name="Cuomo C."/>
            <person name="Litvintseva A."/>
            <person name="Chen Y."/>
            <person name="Heitman J."/>
            <person name="Sun S."/>
            <person name="Springer D."/>
            <person name="Dromer F."/>
            <person name="Young S.K."/>
            <person name="Zeng Q."/>
            <person name="Gargeya S."/>
            <person name="Fitzgerald M."/>
            <person name="Abouelleil A."/>
            <person name="Alvarado L."/>
            <person name="Berlin A.M."/>
            <person name="Chapman S.B."/>
            <person name="Dewar J."/>
            <person name="Goldberg J."/>
            <person name="Griggs A."/>
            <person name="Gujja S."/>
            <person name="Hansen M."/>
            <person name="Howarth C."/>
            <person name="Imamovic A."/>
            <person name="Larimer J."/>
            <person name="McCowan C."/>
            <person name="Murphy C."/>
            <person name="Pearson M."/>
            <person name="Priest M."/>
            <person name="Roberts A."/>
            <person name="Saif S."/>
            <person name="Shea T."/>
            <person name="Sykes S."/>
            <person name="Wortman J."/>
            <person name="Nusbaum C."/>
            <person name="Birren B."/>
        </authorList>
    </citation>
    <scope>NUCLEOTIDE SEQUENCE</scope>
    <source>
        <strain evidence="8">CBS 10117</strain>
    </source>
</reference>
<dbReference type="PANTHER" id="PTHR43066">
    <property type="entry name" value="RHOMBOID-RELATED PROTEIN"/>
    <property type="match status" value="1"/>
</dbReference>
<evidence type="ECO:0000256" key="1">
    <source>
        <dbReference type="ARBA" id="ARBA00004141"/>
    </source>
</evidence>
<sequence length="402" mass="43434">MSGFQNAGVTKGIMIFLALTSISASLLDIKPYLHLQLVPHMTKYRQFWRIAVHPLAFANSTELLMGEILLYNVGVAIERAFGSRKYASFVLVSSLVSTLLASIVIILGHRFGLNSIPAGPYGIIFSLLWQQYRIFPSLYHFKLLGIEVSSKAFNWILALQLLVSNPPSSILISLIGLFTGYIYRTDTLFPIPSLSIPRRRLFVKRSLKSYRIPLSIYRLLSRLFSPVIGESLPPRRSQRVLPGQGGSGSTGSNRGTTTATATASAFVLNNNRNAGTGTSASTSASTSTANQARASLRDLLASRLNTNPASSTSQATSPGAGAGAGGTDRDEGERRDPGSATAAMGEWVNEMTGRLTRVASEEEISTLSNMFPNLSREVIVRALQTNNFNTAQAVEALLQESG</sequence>
<name>A0AAJ8KP68_9TREE</name>
<dbReference type="SMART" id="SM00546">
    <property type="entry name" value="CUE"/>
    <property type="match status" value="1"/>
</dbReference>
<dbReference type="GeneID" id="28967572"/>
<keyword evidence="2 6" id="KW-0812">Transmembrane</keyword>
<evidence type="ECO:0000256" key="2">
    <source>
        <dbReference type="ARBA" id="ARBA00022692"/>
    </source>
</evidence>
<dbReference type="RefSeq" id="XP_065824933.1">
    <property type="nucleotide sequence ID" value="XM_065968861.1"/>
</dbReference>
<evidence type="ECO:0000313" key="9">
    <source>
        <dbReference type="Proteomes" id="UP000078595"/>
    </source>
</evidence>
<protein>
    <recommendedName>
        <fullName evidence="7">CUE domain-containing protein</fullName>
    </recommendedName>
</protein>
<dbReference type="InterPro" id="IPR022764">
    <property type="entry name" value="Peptidase_S54_rhomboid_dom"/>
</dbReference>
<dbReference type="Gene3D" id="1.10.8.10">
    <property type="entry name" value="DNA helicase RuvA subunit, C-terminal domain"/>
    <property type="match status" value="1"/>
</dbReference>
<evidence type="ECO:0000313" key="8">
    <source>
        <dbReference type="EMBL" id="WWC61273.1"/>
    </source>
</evidence>
<comment type="subcellular location">
    <subcellularLocation>
        <location evidence="1">Membrane</location>
        <topology evidence="1">Multi-pass membrane protein</topology>
    </subcellularLocation>
</comment>
<organism evidence="8 9">
    <name type="scientific">Kwoniella dejecticola CBS 10117</name>
    <dbReference type="NCBI Taxonomy" id="1296121"/>
    <lineage>
        <taxon>Eukaryota</taxon>
        <taxon>Fungi</taxon>
        <taxon>Dikarya</taxon>
        <taxon>Basidiomycota</taxon>
        <taxon>Agaricomycotina</taxon>
        <taxon>Tremellomycetes</taxon>
        <taxon>Tremellales</taxon>
        <taxon>Cryptococcaceae</taxon>
        <taxon>Kwoniella</taxon>
    </lineage>
</organism>
<dbReference type="GO" id="GO:0043130">
    <property type="term" value="F:ubiquitin binding"/>
    <property type="evidence" value="ECO:0007669"/>
    <property type="project" value="InterPro"/>
</dbReference>
<feature type="region of interest" description="Disordered" evidence="5">
    <location>
        <begin position="306"/>
        <end position="343"/>
    </location>
</feature>
<feature type="transmembrane region" description="Helical" evidence="6">
    <location>
        <begin position="50"/>
        <end position="74"/>
    </location>
</feature>